<feature type="coiled-coil region" evidence="14">
    <location>
        <begin position="724"/>
        <end position="762"/>
    </location>
</feature>
<dbReference type="GO" id="GO:0006302">
    <property type="term" value="P:double-strand break repair"/>
    <property type="evidence" value="ECO:0007669"/>
    <property type="project" value="InterPro"/>
</dbReference>
<dbReference type="PANTHER" id="PTHR32114">
    <property type="entry name" value="ABC TRANSPORTER ABCH.3"/>
    <property type="match status" value="1"/>
</dbReference>
<dbReference type="Pfam" id="PF13476">
    <property type="entry name" value="AAA_23"/>
    <property type="match status" value="1"/>
</dbReference>
<comment type="similarity">
    <text evidence="1">Belongs to the SMC family. SbcC subfamily.</text>
</comment>
<evidence type="ECO:0000256" key="7">
    <source>
        <dbReference type="ARBA" id="ARBA00022759"/>
    </source>
</evidence>
<comment type="function">
    <text evidence="13">SbcCD cleaves DNA hairpin structures. These structures can inhibit DNA replication and are intermediates in certain DNA recombination reactions. The complex acts as a 3'-&gt;5' double strand exonuclease that can open hairpins. It also has a 5' single-strand endonuclease activity.</text>
</comment>
<dbReference type="GO" id="GO:0016887">
    <property type="term" value="F:ATP hydrolysis activity"/>
    <property type="evidence" value="ECO:0007669"/>
    <property type="project" value="InterPro"/>
</dbReference>
<dbReference type="GeneID" id="300267668"/>
<evidence type="ECO:0000256" key="1">
    <source>
        <dbReference type="ARBA" id="ARBA00006930"/>
    </source>
</evidence>
<feature type="coiled-coil region" evidence="14">
    <location>
        <begin position="460"/>
        <end position="494"/>
    </location>
</feature>
<dbReference type="AlphaFoldDB" id="A0A9X8QJF9"/>
<name>A0A9X8QJF9_9PSED</name>
<evidence type="ECO:0000313" key="18">
    <source>
        <dbReference type="Proteomes" id="UP000183210"/>
    </source>
</evidence>
<keyword evidence="5" id="KW-0540">Nuclease</keyword>
<evidence type="ECO:0000256" key="11">
    <source>
        <dbReference type="ARBA" id="ARBA00023054"/>
    </source>
</evidence>
<keyword evidence="7" id="KW-0255">Endonuclease</keyword>
<dbReference type="SUPFAM" id="SSF52540">
    <property type="entry name" value="P-loop containing nucleoside triphosphate hydrolases"/>
    <property type="match status" value="2"/>
</dbReference>
<dbReference type="EMBL" id="FOEV01000006">
    <property type="protein sequence ID" value="SEQ50448.1"/>
    <property type="molecule type" value="Genomic_DNA"/>
</dbReference>
<evidence type="ECO:0000256" key="10">
    <source>
        <dbReference type="ARBA" id="ARBA00022840"/>
    </source>
</evidence>
<dbReference type="GO" id="GO:0006260">
    <property type="term" value="P:DNA replication"/>
    <property type="evidence" value="ECO:0007669"/>
    <property type="project" value="UniProtKB-KW"/>
</dbReference>
<accession>A0A9X8QJF9</accession>
<dbReference type="GO" id="GO:0005524">
    <property type="term" value="F:ATP binding"/>
    <property type="evidence" value="ECO:0007669"/>
    <property type="project" value="UniProtKB-KW"/>
</dbReference>
<evidence type="ECO:0000256" key="2">
    <source>
        <dbReference type="ARBA" id="ARBA00011322"/>
    </source>
</evidence>
<keyword evidence="9 17" id="KW-0269">Exonuclease</keyword>
<feature type="coiled-coil region" evidence="14">
    <location>
        <begin position="955"/>
        <end position="982"/>
    </location>
</feature>
<keyword evidence="11 14" id="KW-0175">Coiled coil</keyword>
<keyword evidence="8" id="KW-0378">Hydrolase</keyword>
<evidence type="ECO:0000256" key="12">
    <source>
        <dbReference type="ARBA" id="ARBA00023172"/>
    </source>
</evidence>
<gene>
    <name evidence="17" type="ORF">SAMN05216409_10680</name>
</gene>
<reference evidence="17 18" key="1">
    <citation type="submission" date="2016-10" db="EMBL/GenBank/DDBJ databases">
        <authorList>
            <person name="Varghese N."/>
            <person name="Submissions S."/>
        </authorList>
    </citation>
    <scope>NUCLEOTIDE SEQUENCE [LARGE SCALE GENOMIC DNA]</scope>
    <source>
        <strain evidence="17 18">LMG 21974</strain>
    </source>
</reference>
<evidence type="ECO:0000256" key="9">
    <source>
        <dbReference type="ARBA" id="ARBA00022839"/>
    </source>
</evidence>
<dbReference type="FunFam" id="3.40.50.300:FF:001446">
    <property type="entry name" value="DsDNA exonuclease SbcC"/>
    <property type="match status" value="1"/>
</dbReference>
<feature type="domain" description="Rad50/SbcC-type AAA" evidence="16">
    <location>
        <begin position="6"/>
        <end position="222"/>
    </location>
</feature>
<evidence type="ECO:0000256" key="3">
    <source>
        <dbReference type="ARBA" id="ARBA00013368"/>
    </source>
</evidence>
<protein>
    <recommendedName>
        <fullName evidence="3">Nuclease SbcCD subunit C</fullName>
    </recommendedName>
</protein>
<evidence type="ECO:0000256" key="15">
    <source>
        <dbReference type="SAM" id="MobiDB-lite"/>
    </source>
</evidence>
<keyword evidence="10" id="KW-0067">ATP-binding</keyword>
<keyword evidence="12" id="KW-0233">DNA recombination</keyword>
<comment type="caution">
    <text evidence="17">The sequence shown here is derived from an EMBL/GenBank/DDBJ whole genome shotgun (WGS) entry which is preliminary data.</text>
</comment>
<feature type="region of interest" description="Disordered" evidence="15">
    <location>
        <begin position="348"/>
        <end position="369"/>
    </location>
</feature>
<dbReference type="Proteomes" id="UP000183210">
    <property type="component" value="Unassembled WGS sequence"/>
</dbReference>
<comment type="subunit">
    <text evidence="2">Heterodimer of SbcC and SbcD.</text>
</comment>
<sequence length="1221" mass="139020">MKILAVRLKNLASLAGPHELDFTAEPLASTGLFAITGPTGSGKSTLLDALSLGLFGEVPRLSNVRKEAKVPDGDNEIATGDPRTLLRRGSGAGYAEVDFLGIDGYRYRARWEANRARDRADGKLQPSRQSLRNLDTQQLLAADKKAEFKTQLEQRLGLTFEQFTRAVLLAQSEFSAFLKADDNGRSELLEKLTDTAIYSQLGRRAFERAKQARQSLDQLEQQAGGIRPLDDAGRTALETQCQSTLEALARIQVELGEVEQQRRWLRDLKRLEQELAQAQTARTTVRQQHDEHTEARQTLHWLDQLLPQRHRYQQKAQLEHDMGQLAAHLIQLEQQKQALEQRLDELTERQQHAQTRRQTAEEALHQSADSLQQAFQEENDLSRLKIDVQQTREAWRQEDSFQRESLARINALATTEVEQRQALEQIATQLQTSEALSALCDAWSAYRPRLQQNLQLGECLAGSRLRIPQLQAAVKKAQEEADTYQTAIQTLQQESGAEGNLSEQIQALTQQQQASRPLLSSLERLIYLWQQGEELEGYWLSNQEKQTALLQERAHTIAEGKRAAAEHAEAERDLKLTLAVLERQRLMRSVSVEKLRAQLVEGEPCPVCGSQEHPFHQESVLAKAIASHEAREEEQARLHVQQLYERLIGLRSAVAGLNERLKDLKQQEEQLTAQQLGIHEQLRGHPEGKTLLAQPEEHRSFWLNEQLTALSKRIQTEETRLQFLLNHQQKIDGLQERWQTARERSQQAAWELEEHLKAIQQDELRHAQELAELTVLLPAPWLEHWQQQPQPTFTRLEALIEARHHHLLRKQELEKTLTTCTSDLERERYQQQTRLQQHEKLSSLLATLEEQLTSGQLRLQTTLGEHASPHAWQQALNQSVEQARQAESQAREAWNEVNLNHEQLRHTVELKRGEAQKLDSAHRLLLVELDAWRAQHSTLDETLLTRLLGIDDREHTALRQQLQALERAVNEADVVVQEREKRLAAHRTERADLPEPETLEQRWTELSQLNQASQERHAELRAEIAEDNRRCTQSAELLSAIESARAEYLRWARLDELIGSADGHTFRKIAQGYNLDLLIHHANAQLQQLVRRYRLKRGGSALGLLVMDTEMGDELRSVHSLSGGETFLVSLALALGLASMASTNLKIESLFIDEGFGSLDPDSLQLAMDALDGLQAQGRKVAVISHVQEMHERIPVQVQVCKQGNGLSTLRIQGPTPRFID</sequence>
<dbReference type="RefSeq" id="WP_074825302.1">
    <property type="nucleotide sequence ID" value="NZ_FOEV01000006.1"/>
</dbReference>
<dbReference type="InterPro" id="IPR038729">
    <property type="entry name" value="Rad50/SbcC_AAA"/>
</dbReference>
<keyword evidence="4" id="KW-0235">DNA replication</keyword>
<dbReference type="GO" id="GO:0006310">
    <property type="term" value="P:DNA recombination"/>
    <property type="evidence" value="ECO:0007669"/>
    <property type="project" value="UniProtKB-KW"/>
</dbReference>
<evidence type="ECO:0000256" key="6">
    <source>
        <dbReference type="ARBA" id="ARBA00022741"/>
    </source>
</evidence>
<evidence type="ECO:0000313" key="17">
    <source>
        <dbReference type="EMBL" id="SEQ50448.1"/>
    </source>
</evidence>
<evidence type="ECO:0000256" key="4">
    <source>
        <dbReference type="ARBA" id="ARBA00022705"/>
    </source>
</evidence>
<dbReference type="GO" id="GO:0004527">
    <property type="term" value="F:exonuclease activity"/>
    <property type="evidence" value="ECO:0007669"/>
    <property type="project" value="UniProtKB-KW"/>
</dbReference>
<proteinExistence type="inferred from homology"/>
<evidence type="ECO:0000256" key="13">
    <source>
        <dbReference type="ARBA" id="ARBA00055999"/>
    </source>
</evidence>
<dbReference type="InterPro" id="IPR027417">
    <property type="entry name" value="P-loop_NTPase"/>
</dbReference>
<dbReference type="Gene3D" id="3.40.50.300">
    <property type="entry name" value="P-loop containing nucleotide triphosphate hydrolases"/>
    <property type="match status" value="2"/>
</dbReference>
<dbReference type="Pfam" id="PF13558">
    <property type="entry name" value="SbcC_Walker_B"/>
    <property type="match status" value="1"/>
</dbReference>
<feature type="coiled-coil region" evidence="14">
    <location>
        <begin position="647"/>
        <end position="674"/>
    </location>
</feature>
<organism evidence="17 18">
    <name type="scientific">Pseudomonas lutea</name>
    <dbReference type="NCBI Taxonomy" id="243924"/>
    <lineage>
        <taxon>Bacteria</taxon>
        <taxon>Pseudomonadati</taxon>
        <taxon>Pseudomonadota</taxon>
        <taxon>Gammaproteobacteria</taxon>
        <taxon>Pseudomonadales</taxon>
        <taxon>Pseudomonadaceae</taxon>
        <taxon>Pseudomonas</taxon>
    </lineage>
</organism>
<feature type="coiled-coil region" evidence="14">
    <location>
        <begin position="261"/>
        <end position="288"/>
    </location>
</feature>
<evidence type="ECO:0000256" key="8">
    <source>
        <dbReference type="ARBA" id="ARBA00022801"/>
    </source>
</evidence>
<evidence type="ECO:0000259" key="16">
    <source>
        <dbReference type="Pfam" id="PF13476"/>
    </source>
</evidence>
<dbReference type="PANTHER" id="PTHR32114:SF2">
    <property type="entry name" value="ABC TRANSPORTER ABCH.3"/>
    <property type="match status" value="1"/>
</dbReference>
<keyword evidence="6" id="KW-0547">Nucleotide-binding</keyword>
<evidence type="ECO:0000256" key="14">
    <source>
        <dbReference type="SAM" id="Coils"/>
    </source>
</evidence>
<dbReference type="GO" id="GO:0004519">
    <property type="term" value="F:endonuclease activity"/>
    <property type="evidence" value="ECO:0007669"/>
    <property type="project" value="UniProtKB-KW"/>
</dbReference>
<evidence type="ECO:0000256" key="5">
    <source>
        <dbReference type="ARBA" id="ARBA00022722"/>
    </source>
</evidence>